<protein>
    <submittedName>
        <fullName evidence="6">Calmodulin-A-like isoform X1</fullName>
    </submittedName>
</protein>
<evidence type="ECO:0000256" key="2">
    <source>
        <dbReference type="ARBA" id="ARBA00022837"/>
    </source>
</evidence>
<feature type="compositionally biased region" description="Basic and acidic residues" evidence="3">
    <location>
        <begin position="1"/>
        <end position="19"/>
    </location>
</feature>
<keyword evidence="5" id="KW-1185">Reference proteome</keyword>
<dbReference type="AlphaFoldDB" id="A0A6J2YQQ7"/>
<organism evidence="5 6">
    <name type="scientific">Sitophilus oryzae</name>
    <name type="common">Rice weevil</name>
    <name type="synonym">Curculio oryzae</name>
    <dbReference type="NCBI Taxonomy" id="7048"/>
    <lineage>
        <taxon>Eukaryota</taxon>
        <taxon>Metazoa</taxon>
        <taxon>Ecdysozoa</taxon>
        <taxon>Arthropoda</taxon>
        <taxon>Hexapoda</taxon>
        <taxon>Insecta</taxon>
        <taxon>Pterygota</taxon>
        <taxon>Neoptera</taxon>
        <taxon>Endopterygota</taxon>
        <taxon>Coleoptera</taxon>
        <taxon>Polyphaga</taxon>
        <taxon>Cucujiformia</taxon>
        <taxon>Curculionidae</taxon>
        <taxon>Dryophthorinae</taxon>
        <taxon>Sitophilus</taxon>
    </lineage>
</organism>
<dbReference type="FunFam" id="1.10.238.10:FF:000178">
    <property type="entry name" value="Calmodulin-2 A"/>
    <property type="match status" value="1"/>
</dbReference>
<keyword evidence="1" id="KW-0677">Repeat</keyword>
<dbReference type="InterPro" id="IPR011992">
    <property type="entry name" value="EF-hand-dom_pair"/>
</dbReference>
<dbReference type="RefSeq" id="XP_030765125.1">
    <property type="nucleotide sequence ID" value="XM_030909265.1"/>
</dbReference>
<sequence>MEIKEPKAEIDKKVEKKNPIETPGSSKTEDAPKVNQQEPQQKELDPDEEQAKMDENIAEIREVFTIFDKEGIGMISTKELGMVMKALGQNPTEAELLDIIEEVDIDGNGLIDFEEFVAAMKKIMKDCDNEDDIKAAFRVFDKEGKGYISSDDLRDIIVSLGEKFTQEEYDEMIRAVDLDGDGLVTLEDFMELMLTKGPVTKHNSPY</sequence>
<evidence type="ECO:0000313" key="5">
    <source>
        <dbReference type="Proteomes" id="UP000504635"/>
    </source>
</evidence>
<dbReference type="GeneID" id="115889306"/>
<dbReference type="Pfam" id="PF13499">
    <property type="entry name" value="EF-hand_7"/>
    <property type="match status" value="2"/>
</dbReference>
<dbReference type="GO" id="GO:0016460">
    <property type="term" value="C:myosin II complex"/>
    <property type="evidence" value="ECO:0007669"/>
    <property type="project" value="TreeGrafter"/>
</dbReference>
<dbReference type="PROSITE" id="PS00018">
    <property type="entry name" value="EF_HAND_1"/>
    <property type="match status" value="2"/>
</dbReference>
<evidence type="ECO:0000256" key="3">
    <source>
        <dbReference type="SAM" id="MobiDB-lite"/>
    </source>
</evidence>
<dbReference type="OrthoDB" id="26525at2759"/>
<dbReference type="InterPro" id="IPR050230">
    <property type="entry name" value="CALM/Myosin/TropC-like"/>
</dbReference>
<feature type="region of interest" description="Disordered" evidence="3">
    <location>
        <begin position="1"/>
        <end position="50"/>
    </location>
</feature>
<feature type="compositionally biased region" description="Basic and acidic residues" evidence="3">
    <location>
        <begin position="40"/>
        <end position="50"/>
    </location>
</feature>
<feature type="domain" description="EF-hand" evidence="4">
    <location>
        <begin position="164"/>
        <end position="199"/>
    </location>
</feature>
<feature type="domain" description="EF-hand" evidence="4">
    <location>
        <begin position="91"/>
        <end position="126"/>
    </location>
</feature>
<dbReference type="CDD" id="cd00051">
    <property type="entry name" value="EFh"/>
    <property type="match status" value="2"/>
</dbReference>
<dbReference type="GO" id="GO:0005509">
    <property type="term" value="F:calcium ion binding"/>
    <property type="evidence" value="ECO:0007669"/>
    <property type="project" value="InterPro"/>
</dbReference>
<reference evidence="6" key="1">
    <citation type="submission" date="2025-08" db="UniProtKB">
        <authorList>
            <consortium name="RefSeq"/>
        </authorList>
    </citation>
    <scope>IDENTIFICATION</scope>
    <source>
        <tissue evidence="6">Gonads</tissue>
    </source>
</reference>
<evidence type="ECO:0000313" key="6">
    <source>
        <dbReference type="RefSeq" id="XP_030765125.1"/>
    </source>
</evidence>
<dbReference type="InterPro" id="IPR018247">
    <property type="entry name" value="EF_Hand_1_Ca_BS"/>
</dbReference>
<dbReference type="Gene3D" id="1.10.238.10">
    <property type="entry name" value="EF-hand"/>
    <property type="match status" value="2"/>
</dbReference>
<dbReference type="Proteomes" id="UP000504635">
    <property type="component" value="Unplaced"/>
</dbReference>
<keyword evidence="2" id="KW-0106">Calcium</keyword>
<name>A0A6J2YQQ7_SITOR</name>
<dbReference type="PROSITE" id="PS50222">
    <property type="entry name" value="EF_HAND_2"/>
    <property type="match status" value="4"/>
</dbReference>
<accession>A0A6J2YQQ7</accession>
<evidence type="ECO:0000256" key="1">
    <source>
        <dbReference type="ARBA" id="ARBA00022737"/>
    </source>
</evidence>
<evidence type="ECO:0000259" key="4">
    <source>
        <dbReference type="PROSITE" id="PS50222"/>
    </source>
</evidence>
<dbReference type="SUPFAM" id="SSF47473">
    <property type="entry name" value="EF-hand"/>
    <property type="match status" value="1"/>
</dbReference>
<dbReference type="PANTHER" id="PTHR23048">
    <property type="entry name" value="MYOSIN LIGHT CHAIN 1, 3"/>
    <property type="match status" value="1"/>
</dbReference>
<dbReference type="InParanoid" id="A0A6J2YQQ7"/>
<gene>
    <name evidence="6" type="primary">LOC115889306</name>
</gene>
<dbReference type="PANTHER" id="PTHR23048:SF0">
    <property type="entry name" value="CALMODULIN LIKE 3"/>
    <property type="match status" value="1"/>
</dbReference>
<dbReference type="KEGG" id="soy:115889306"/>
<dbReference type="SMART" id="SM00054">
    <property type="entry name" value="EFh"/>
    <property type="match status" value="4"/>
</dbReference>
<feature type="domain" description="EF-hand" evidence="4">
    <location>
        <begin position="128"/>
        <end position="163"/>
    </location>
</feature>
<proteinExistence type="predicted"/>
<feature type="domain" description="EF-hand" evidence="4">
    <location>
        <begin position="55"/>
        <end position="90"/>
    </location>
</feature>
<dbReference type="InterPro" id="IPR002048">
    <property type="entry name" value="EF_hand_dom"/>
</dbReference>